<protein>
    <submittedName>
        <fullName evidence="1">Uncharacterized protein</fullName>
    </submittedName>
</protein>
<reference evidence="1" key="1">
    <citation type="journal article" date="2017" name="Nature">
        <title>The sunflower genome provides insights into oil metabolism, flowering and Asterid evolution.</title>
        <authorList>
            <person name="Badouin H."/>
            <person name="Gouzy J."/>
            <person name="Grassa C.J."/>
            <person name="Murat F."/>
            <person name="Staton S.E."/>
            <person name="Cottret L."/>
            <person name="Lelandais-Briere C."/>
            <person name="Owens G.L."/>
            <person name="Carrere S."/>
            <person name="Mayjonade B."/>
            <person name="Legrand L."/>
            <person name="Gill N."/>
            <person name="Kane N.C."/>
            <person name="Bowers J.E."/>
            <person name="Hubner S."/>
            <person name="Bellec A."/>
            <person name="Berard A."/>
            <person name="Berges H."/>
            <person name="Blanchet N."/>
            <person name="Boniface M.C."/>
            <person name="Brunel D."/>
            <person name="Catrice O."/>
            <person name="Chaidir N."/>
            <person name="Claudel C."/>
            <person name="Donnadieu C."/>
            <person name="Faraut T."/>
            <person name="Fievet G."/>
            <person name="Helmstetter N."/>
            <person name="King M."/>
            <person name="Knapp S.J."/>
            <person name="Lai Z."/>
            <person name="Le Paslier M.C."/>
            <person name="Lippi Y."/>
            <person name="Lorenzon L."/>
            <person name="Mandel J.R."/>
            <person name="Marage G."/>
            <person name="Marchand G."/>
            <person name="Marquand E."/>
            <person name="Bret-Mestries E."/>
            <person name="Morien E."/>
            <person name="Nambeesan S."/>
            <person name="Nguyen T."/>
            <person name="Pegot-Espagnet P."/>
            <person name="Pouilly N."/>
            <person name="Raftis F."/>
            <person name="Sallet E."/>
            <person name="Schiex T."/>
            <person name="Thomas J."/>
            <person name="Vandecasteele C."/>
            <person name="Vares D."/>
            <person name="Vear F."/>
            <person name="Vautrin S."/>
            <person name="Crespi M."/>
            <person name="Mangin B."/>
            <person name="Burke J.M."/>
            <person name="Salse J."/>
            <person name="Munos S."/>
            <person name="Vincourt P."/>
            <person name="Rieseberg L.H."/>
            <person name="Langlade N.B."/>
        </authorList>
    </citation>
    <scope>NUCLEOTIDE SEQUENCE</scope>
    <source>
        <tissue evidence="1">Leaves</tissue>
    </source>
</reference>
<sequence length="139" mass="15235">MAAPPRFSGDGDAKRPLMPTLLRHPQPPSNISDPSSSLGGFLIFLRRCVGDDGWRRWWWVTHTCDSNGGRCAVGVSGGGHYISSGVFVESGDFLNVWLVFLSNLVIFECLASVFVESGDFECLASNFESGDFGRWWSVA</sequence>
<organism evidence="1 2">
    <name type="scientific">Helianthus annuus</name>
    <name type="common">Common sunflower</name>
    <dbReference type="NCBI Taxonomy" id="4232"/>
    <lineage>
        <taxon>Eukaryota</taxon>
        <taxon>Viridiplantae</taxon>
        <taxon>Streptophyta</taxon>
        <taxon>Embryophyta</taxon>
        <taxon>Tracheophyta</taxon>
        <taxon>Spermatophyta</taxon>
        <taxon>Magnoliopsida</taxon>
        <taxon>eudicotyledons</taxon>
        <taxon>Gunneridae</taxon>
        <taxon>Pentapetalae</taxon>
        <taxon>asterids</taxon>
        <taxon>campanulids</taxon>
        <taxon>Asterales</taxon>
        <taxon>Asteraceae</taxon>
        <taxon>Asteroideae</taxon>
        <taxon>Heliantheae alliance</taxon>
        <taxon>Heliantheae</taxon>
        <taxon>Helianthus</taxon>
    </lineage>
</organism>
<dbReference type="Proteomes" id="UP000215914">
    <property type="component" value="Unassembled WGS sequence"/>
</dbReference>
<evidence type="ECO:0000313" key="1">
    <source>
        <dbReference type="EMBL" id="KAF5814313.1"/>
    </source>
</evidence>
<comment type="caution">
    <text evidence="1">The sequence shown here is derived from an EMBL/GenBank/DDBJ whole genome shotgun (WGS) entry which is preliminary data.</text>
</comment>
<dbReference type="AlphaFoldDB" id="A0A9K3NWR9"/>
<evidence type="ECO:0000313" key="2">
    <source>
        <dbReference type="Proteomes" id="UP000215914"/>
    </source>
</evidence>
<name>A0A9K3NWR9_HELAN</name>
<dbReference type="EMBL" id="MNCJ02000318">
    <property type="protein sequence ID" value="KAF5814313.1"/>
    <property type="molecule type" value="Genomic_DNA"/>
</dbReference>
<reference evidence="1" key="2">
    <citation type="submission" date="2020-06" db="EMBL/GenBank/DDBJ databases">
        <title>Helianthus annuus Genome sequencing and assembly Release 2.</title>
        <authorList>
            <person name="Gouzy J."/>
            <person name="Langlade N."/>
            <person name="Munos S."/>
        </authorList>
    </citation>
    <scope>NUCLEOTIDE SEQUENCE</scope>
    <source>
        <tissue evidence="1">Leaves</tissue>
    </source>
</reference>
<keyword evidence="2" id="KW-1185">Reference proteome</keyword>
<gene>
    <name evidence="1" type="ORF">HanXRQr2_Chr03g0109641</name>
</gene>
<proteinExistence type="predicted"/>
<accession>A0A9K3NWR9</accession>
<dbReference type="Gramene" id="mRNA:HanXRQr2_Chr03g0109641">
    <property type="protein sequence ID" value="mRNA:HanXRQr2_Chr03g0109641"/>
    <property type="gene ID" value="HanXRQr2_Chr03g0109641"/>
</dbReference>